<sequence>MGVSGMDHPLIGNERPGPSRRRDFAAARRAAYVPELAREPSASSSERLERHLAALAPASTATATRPAPTQRDVAQATALLREITPRSGTAVTSQGPRRFSLLAPLRSVRRWFGF</sequence>
<gene>
    <name evidence="2" type="ORF">KDL01_21715</name>
</gene>
<accession>A0A941EQ65</accession>
<dbReference type="Proteomes" id="UP000675781">
    <property type="component" value="Unassembled WGS sequence"/>
</dbReference>
<reference evidence="2" key="1">
    <citation type="submission" date="2021-04" db="EMBL/GenBank/DDBJ databases">
        <title>Genome based classification of Actinospica acidithermotolerans sp. nov., an actinobacterium isolated from an Indonesian hot spring.</title>
        <authorList>
            <person name="Kusuma A.B."/>
            <person name="Putra K.E."/>
            <person name="Nafisah S."/>
            <person name="Loh J."/>
            <person name="Nouioui I."/>
            <person name="Goodfellow M."/>
        </authorList>
    </citation>
    <scope>NUCLEOTIDE SEQUENCE</scope>
    <source>
        <strain evidence="2">CSCA 57</strain>
    </source>
</reference>
<feature type="region of interest" description="Disordered" evidence="1">
    <location>
        <begin position="1"/>
        <end position="22"/>
    </location>
</feature>
<dbReference type="EMBL" id="JAGSOG010000115">
    <property type="protein sequence ID" value="MBR7835907.1"/>
    <property type="molecule type" value="Genomic_DNA"/>
</dbReference>
<organism evidence="2 3">
    <name type="scientific">Actinospica durhamensis</name>
    <dbReference type="NCBI Taxonomy" id="1508375"/>
    <lineage>
        <taxon>Bacteria</taxon>
        <taxon>Bacillati</taxon>
        <taxon>Actinomycetota</taxon>
        <taxon>Actinomycetes</taxon>
        <taxon>Catenulisporales</taxon>
        <taxon>Actinospicaceae</taxon>
        <taxon>Actinospica</taxon>
    </lineage>
</organism>
<evidence type="ECO:0000313" key="3">
    <source>
        <dbReference type="Proteomes" id="UP000675781"/>
    </source>
</evidence>
<protein>
    <submittedName>
        <fullName evidence="2">Uncharacterized protein</fullName>
    </submittedName>
</protein>
<name>A0A941EQ65_9ACTN</name>
<proteinExistence type="predicted"/>
<comment type="caution">
    <text evidence="2">The sequence shown here is derived from an EMBL/GenBank/DDBJ whole genome shotgun (WGS) entry which is preliminary data.</text>
</comment>
<evidence type="ECO:0000313" key="2">
    <source>
        <dbReference type="EMBL" id="MBR7835907.1"/>
    </source>
</evidence>
<dbReference type="AlphaFoldDB" id="A0A941EQ65"/>
<keyword evidence="3" id="KW-1185">Reference proteome</keyword>
<evidence type="ECO:0000256" key="1">
    <source>
        <dbReference type="SAM" id="MobiDB-lite"/>
    </source>
</evidence>